<dbReference type="EMBL" id="JAUKUD010000004">
    <property type="protein sequence ID" value="KAK0747036.1"/>
    <property type="molecule type" value="Genomic_DNA"/>
</dbReference>
<gene>
    <name evidence="1" type="ORF">B0T18DRAFT_447402</name>
</gene>
<comment type="caution">
    <text evidence="1">The sequence shown here is derived from an EMBL/GenBank/DDBJ whole genome shotgun (WGS) entry which is preliminary data.</text>
</comment>
<reference evidence="1" key="1">
    <citation type="submission" date="2023-06" db="EMBL/GenBank/DDBJ databases">
        <title>Genome-scale phylogeny and comparative genomics of the fungal order Sordariales.</title>
        <authorList>
            <consortium name="Lawrence Berkeley National Laboratory"/>
            <person name="Hensen N."/>
            <person name="Bonometti L."/>
            <person name="Westerberg I."/>
            <person name="Brannstrom I.O."/>
            <person name="Guillou S."/>
            <person name="Cros-Aarteil S."/>
            <person name="Calhoun S."/>
            <person name="Haridas S."/>
            <person name="Kuo A."/>
            <person name="Mondo S."/>
            <person name="Pangilinan J."/>
            <person name="Riley R."/>
            <person name="LaButti K."/>
            <person name="Andreopoulos B."/>
            <person name="Lipzen A."/>
            <person name="Chen C."/>
            <person name="Yanf M."/>
            <person name="Daum C."/>
            <person name="Ng V."/>
            <person name="Clum A."/>
            <person name="Steindorff A."/>
            <person name="Ohm R."/>
            <person name="Martin F."/>
            <person name="Silar P."/>
            <person name="Natvig D."/>
            <person name="Lalanne C."/>
            <person name="Gautier V."/>
            <person name="Ament-velasquez S.L."/>
            <person name="Kruys A."/>
            <person name="Hutchinson M.I."/>
            <person name="Powell A.J."/>
            <person name="Barry K."/>
            <person name="Miller A.N."/>
            <person name="Grigoriev I.V."/>
            <person name="Debuchy R."/>
            <person name="Gladieux P."/>
            <person name="Thoren M.H."/>
            <person name="Johannesson H."/>
        </authorList>
    </citation>
    <scope>NUCLEOTIDE SEQUENCE</scope>
    <source>
        <strain evidence="1">SMH3187-1</strain>
    </source>
</reference>
<name>A0AA40EX57_9PEZI</name>
<keyword evidence="2" id="KW-1185">Reference proteome</keyword>
<dbReference type="AlphaFoldDB" id="A0AA40EX57"/>
<proteinExistence type="predicted"/>
<accession>A0AA40EX57</accession>
<evidence type="ECO:0000313" key="2">
    <source>
        <dbReference type="Proteomes" id="UP001172155"/>
    </source>
</evidence>
<dbReference type="Proteomes" id="UP001172155">
    <property type="component" value="Unassembled WGS sequence"/>
</dbReference>
<evidence type="ECO:0000313" key="1">
    <source>
        <dbReference type="EMBL" id="KAK0747036.1"/>
    </source>
</evidence>
<organism evidence="1 2">
    <name type="scientific">Schizothecium vesticola</name>
    <dbReference type="NCBI Taxonomy" id="314040"/>
    <lineage>
        <taxon>Eukaryota</taxon>
        <taxon>Fungi</taxon>
        <taxon>Dikarya</taxon>
        <taxon>Ascomycota</taxon>
        <taxon>Pezizomycotina</taxon>
        <taxon>Sordariomycetes</taxon>
        <taxon>Sordariomycetidae</taxon>
        <taxon>Sordariales</taxon>
        <taxon>Schizotheciaceae</taxon>
        <taxon>Schizothecium</taxon>
    </lineage>
</organism>
<sequence>MPRPIITAFGRELLRLYQATHYRVFCSGAAVFAALGQYLNLALDRYASSWQLAEQPVALQLCVLVILTHQIRFWWDVWRALRAERQRVIAAPPALIPPESPPMPSLGGGSLVGTDEEAEIDVVFSEASQVGWMHPEMEWTTDETESDYQKVDECLKGGGRRGGMGERKVWAVEVECLRLW</sequence>
<protein>
    <submittedName>
        <fullName evidence="1">Uncharacterized protein</fullName>
    </submittedName>
</protein>